<proteinExistence type="predicted"/>
<dbReference type="SUPFAM" id="SSF47384">
    <property type="entry name" value="Homodimeric domain of signal transducing histidine kinase"/>
    <property type="match status" value="1"/>
</dbReference>
<dbReference type="EC" id="2.7.13.3" evidence="2"/>
<keyword evidence="6" id="KW-0902">Two-component regulatory system</keyword>
<dbReference type="EMBL" id="JAPDPI010000004">
    <property type="protein sequence ID" value="MCW3804688.1"/>
    <property type="molecule type" value="Genomic_DNA"/>
</dbReference>
<dbReference type="Proteomes" id="UP001207408">
    <property type="component" value="Unassembled WGS sequence"/>
</dbReference>
<dbReference type="InterPro" id="IPR003661">
    <property type="entry name" value="HisK_dim/P_dom"/>
</dbReference>
<gene>
    <name evidence="10" type="ORF">OM074_03560</name>
</gene>
<dbReference type="InterPro" id="IPR000014">
    <property type="entry name" value="PAS"/>
</dbReference>
<dbReference type="SMART" id="SM00091">
    <property type="entry name" value="PAS"/>
    <property type="match status" value="2"/>
</dbReference>
<feature type="domain" description="PAC" evidence="9">
    <location>
        <begin position="129"/>
        <end position="181"/>
    </location>
</feature>
<keyword evidence="11" id="KW-1185">Reference proteome</keyword>
<dbReference type="InterPro" id="IPR035965">
    <property type="entry name" value="PAS-like_dom_sf"/>
</dbReference>
<dbReference type="Pfam" id="PF13426">
    <property type="entry name" value="PAS_9"/>
    <property type="match status" value="1"/>
</dbReference>
<dbReference type="Gene3D" id="3.30.450.20">
    <property type="entry name" value="PAS domain"/>
    <property type="match status" value="2"/>
</dbReference>
<keyword evidence="5 10" id="KW-0418">Kinase</keyword>
<organism evidence="10 11">
    <name type="scientific">Plebeiibacterium marinum</name>
    <dbReference type="NCBI Taxonomy" id="2992111"/>
    <lineage>
        <taxon>Bacteria</taxon>
        <taxon>Pseudomonadati</taxon>
        <taxon>Bacteroidota</taxon>
        <taxon>Bacteroidia</taxon>
        <taxon>Marinilabiliales</taxon>
        <taxon>Marinilabiliaceae</taxon>
        <taxon>Plebeiibacterium</taxon>
    </lineage>
</organism>
<evidence type="ECO:0000256" key="6">
    <source>
        <dbReference type="ARBA" id="ARBA00023012"/>
    </source>
</evidence>
<keyword evidence="4" id="KW-0808">Transferase</keyword>
<feature type="domain" description="PAS" evidence="8">
    <location>
        <begin position="182"/>
        <end position="244"/>
    </location>
</feature>
<dbReference type="PANTHER" id="PTHR43711:SF1">
    <property type="entry name" value="HISTIDINE KINASE 1"/>
    <property type="match status" value="1"/>
</dbReference>
<name>A0AAE3MBI9_9BACT</name>
<dbReference type="InterPro" id="IPR000700">
    <property type="entry name" value="PAS-assoc_C"/>
</dbReference>
<dbReference type="RefSeq" id="WP_301197908.1">
    <property type="nucleotide sequence ID" value="NZ_JAPDPI010000004.1"/>
</dbReference>
<evidence type="ECO:0000259" key="9">
    <source>
        <dbReference type="PROSITE" id="PS50113"/>
    </source>
</evidence>
<dbReference type="PANTHER" id="PTHR43711">
    <property type="entry name" value="TWO-COMPONENT HISTIDINE KINASE"/>
    <property type="match status" value="1"/>
</dbReference>
<evidence type="ECO:0000256" key="4">
    <source>
        <dbReference type="ARBA" id="ARBA00022679"/>
    </source>
</evidence>
<evidence type="ECO:0000256" key="5">
    <source>
        <dbReference type="ARBA" id="ARBA00022777"/>
    </source>
</evidence>
<dbReference type="PROSITE" id="PS50112">
    <property type="entry name" value="PAS"/>
    <property type="match status" value="1"/>
</dbReference>
<dbReference type="Pfam" id="PF00512">
    <property type="entry name" value="HisKA"/>
    <property type="match status" value="1"/>
</dbReference>
<dbReference type="InterPro" id="IPR036097">
    <property type="entry name" value="HisK_dim/P_sf"/>
</dbReference>
<dbReference type="CDD" id="cd00082">
    <property type="entry name" value="HisKA"/>
    <property type="match status" value="1"/>
</dbReference>
<dbReference type="Gene3D" id="1.10.287.130">
    <property type="match status" value="1"/>
</dbReference>
<evidence type="ECO:0000313" key="11">
    <source>
        <dbReference type="Proteomes" id="UP001207408"/>
    </source>
</evidence>
<sequence length="542" mass="61932">MDTVAEELSLIGKLKEELNLLKERNIKGDLSRALDLVDELESDIKNRCSSHLITDELRFILDKIDEAVYVKDTKSCFIYANNKFLKIVEVDSFGEIEGKTDDDLNWGNLERDRFKYMSKICIQNKASVKNVIGPVKRSNGQHYWFECRKSPVINAQGKVEAVFGILDDVTNSRKKQQALLHSEARLKNYFLNTNDGLFILNYKFEIIDVNPAIFQITGYKRDELLKRNLFDLFIDNESLDGLKEKCKNIGINTESHECSLISLDNKLKHVKLDILNVEIDHYICFVKDISDLKRAIKKAEESNRLKTAFLQNISHELRTPLNAIIGFSNILVRKMYDTEKDADAYKKVIYNNSEYLLGLINNVIDLSKIETGQTDLNPSKFVLVPFIKNDVLPVIIAEKERLNKDKVIIDLDVSDLSERVGLYADQGRLKQIIVNLMHNALKFTIEGKVSLKIYEAGDCLLFEVADTGIGINNEQLGRIFHRFYKVQGEGVVTPFPNQGSGLGLAIVKKLLNLMNGRIKVESEINKGTRFIFEIPKQYEPAR</sequence>
<dbReference type="CDD" id="cd00130">
    <property type="entry name" value="PAS"/>
    <property type="match status" value="1"/>
</dbReference>
<dbReference type="Pfam" id="PF08448">
    <property type="entry name" value="PAS_4"/>
    <property type="match status" value="1"/>
</dbReference>
<evidence type="ECO:0000259" key="7">
    <source>
        <dbReference type="PROSITE" id="PS50109"/>
    </source>
</evidence>
<dbReference type="PROSITE" id="PS50113">
    <property type="entry name" value="PAC"/>
    <property type="match status" value="1"/>
</dbReference>
<dbReference type="Gene3D" id="3.30.565.10">
    <property type="entry name" value="Histidine kinase-like ATPase, C-terminal domain"/>
    <property type="match status" value="1"/>
</dbReference>
<accession>A0AAE3MBI9</accession>
<protein>
    <recommendedName>
        <fullName evidence="2">histidine kinase</fullName>
        <ecNumber evidence="2">2.7.13.3</ecNumber>
    </recommendedName>
</protein>
<keyword evidence="3" id="KW-0597">Phosphoprotein</keyword>
<dbReference type="InterPro" id="IPR013656">
    <property type="entry name" value="PAS_4"/>
</dbReference>
<evidence type="ECO:0000259" key="8">
    <source>
        <dbReference type="PROSITE" id="PS50112"/>
    </source>
</evidence>
<dbReference type="SMART" id="SM00388">
    <property type="entry name" value="HisKA"/>
    <property type="match status" value="1"/>
</dbReference>
<dbReference type="InterPro" id="IPR036890">
    <property type="entry name" value="HATPase_C_sf"/>
</dbReference>
<evidence type="ECO:0000256" key="3">
    <source>
        <dbReference type="ARBA" id="ARBA00022553"/>
    </source>
</evidence>
<evidence type="ECO:0000256" key="1">
    <source>
        <dbReference type="ARBA" id="ARBA00000085"/>
    </source>
</evidence>
<dbReference type="PRINTS" id="PR00344">
    <property type="entry name" value="BCTRLSENSOR"/>
</dbReference>
<dbReference type="SMART" id="SM00387">
    <property type="entry name" value="HATPase_c"/>
    <property type="match status" value="1"/>
</dbReference>
<dbReference type="GO" id="GO:0000155">
    <property type="term" value="F:phosphorelay sensor kinase activity"/>
    <property type="evidence" value="ECO:0007669"/>
    <property type="project" value="InterPro"/>
</dbReference>
<dbReference type="PROSITE" id="PS50109">
    <property type="entry name" value="HIS_KIN"/>
    <property type="match status" value="1"/>
</dbReference>
<dbReference type="InterPro" id="IPR003594">
    <property type="entry name" value="HATPase_dom"/>
</dbReference>
<dbReference type="SUPFAM" id="SSF55785">
    <property type="entry name" value="PYP-like sensor domain (PAS domain)"/>
    <property type="match status" value="2"/>
</dbReference>
<evidence type="ECO:0000313" key="10">
    <source>
        <dbReference type="EMBL" id="MCW3804688.1"/>
    </source>
</evidence>
<comment type="caution">
    <text evidence="10">The sequence shown here is derived from an EMBL/GenBank/DDBJ whole genome shotgun (WGS) entry which is preliminary data.</text>
</comment>
<dbReference type="AlphaFoldDB" id="A0AAE3MBI9"/>
<dbReference type="SUPFAM" id="SSF55874">
    <property type="entry name" value="ATPase domain of HSP90 chaperone/DNA topoisomerase II/histidine kinase"/>
    <property type="match status" value="1"/>
</dbReference>
<feature type="domain" description="Histidine kinase" evidence="7">
    <location>
        <begin position="312"/>
        <end position="538"/>
    </location>
</feature>
<evidence type="ECO:0000256" key="2">
    <source>
        <dbReference type="ARBA" id="ARBA00012438"/>
    </source>
</evidence>
<reference evidence="10" key="1">
    <citation type="submission" date="2022-10" db="EMBL/GenBank/DDBJ databases">
        <authorList>
            <person name="Yu W.X."/>
        </authorList>
    </citation>
    <scope>NUCLEOTIDE SEQUENCE</scope>
    <source>
        <strain evidence="10">D04</strain>
    </source>
</reference>
<dbReference type="Pfam" id="PF02518">
    <property type="entry name" value="HATPase_c"/>
    <property type="match status" value="1"/>
</dbReference>
<dbReference type="InterPro" id="IPR050736">
    <property type="entry name" value="Sensor_HK_Regulatory"/>
</dbReference>
<dbReference type="CDD" id="cd16922">
    <property type="entry name" value="HATPase_EvgS-ArcB-TorS-like"/>
    <property type="match status" value="1"/>
</dbReference>
<dbReference type="InterPro" id="IPR004358">
    <property type="entry name" value="Sig_transdc_His_kin-like_C"/>
</dbReference>
<comment type="catalytic activity">
    <reaction evidence="1">
        <text>ATP + protein L-histidine = ADP + protein N-phospho-L-histidine.</text>
        <dbReference type="EC" id="2.7.13.3"/>
    </reaction>
</comment>
<dbReference type="NCBIfam" id="TIGR00229">
    <property type="entry name" value="sensory_box"/>
    <property type="match status" value="2"/>
</dbReference>
<dbReference type="InterPro" id="IPR005467">
    <property type="entry name" value="His_kinase_dom"/>
</dbReference>